<name>X1QB20_9ZZZZ</name>
<feature type="non-terminal residue" evidence="1">
    <location>
        <position position="1"/>
    </location>
</feature>
<organism evidence="1">
    <name type="scientific">marine sediment metagenome</name>
    <dbReference type="NCBI Taxonomy" id="412755"/>
    <lineage>
        <taxon>unclassified sequences</taxon>
        <taxon>metagenomes</taxon>
        <taxon>ecological metagenomes</taxon>
    </lineage>
</organism>
<accession>X1QB20</accession>
<dbReference type="EMBL" id="BARV01042902">
    <property type="protein sequence ID" value="GAI51976.1"/>
    <property type="molecule type" value="Genomic_DNA"/>
</dbReference>
<gene>
    <name evidence="1" type="ORF">S06H3_64295</name>
</gene>
<proteinExistence type="predicted"/>
<reference evidence="1" key="1">
    <citation type="journal article" date="2014" name="Front. Microbiol.">
        <title>High frequency of phylogenetically diverse reductive dehalogenase-homologous genes in deep subseafloor sedimentary metagenomes.</title>
        <authorList>
            <person name="Kawai M."/>
            <person name="Futagami T."/>
            <person name="Toyoda A."/>
            <person name="Takaki Y."/>
            <person name="Nishi S."/>
            <person name="Hori S."/>
            <person name="Arai W."/>
            <person name="Tsubouchi T."/>
            <person name="Morono Y."/>
            <person name="Uchiyama I."/>
            <person name="Ito T."/>
            <person name="Fujiyama A."/>
            <person name="Inagaki F."/>
            <person name="Takami H."/>
        </authorList>
    </citation>
    <scope>NUCLEOTIDE SEQUENCE</scope>
    <source>
        <strain evidence="1">Expedition CK06-06</strain>
    </source>
</reference>
<protein>
    <submittedName>
        <fullName evidence="1">Uncharacterized protein</fullName>
    </submittedName>
</protein>
<dbReference type="AlphaFoldDB" id="X1QB20"/>
<comment type="caution">
    <text evidence="1">The sequence shown here is derived from an EMBL/GenBank/DDBJ whole genome shotgun (WGS) entry which is preliminary data.</text>
</comment>
<evidence type="ECO:0000313" key="1">
    <source>
        <dbReference type="EMBL" id="GAI51976.1"/>
    </source>
</evidence>
<sequence length="59" mass="7130">DEMSKKEEKAKRIAKREKMLVFARKIAKQTIQKYPKPGDRMEIFFLVKNIMNVELFVRE</sequence>